<feature type="domain" description="Restriction endonuclease type IV Mrr" evidence="2">
    <location>
        <begin position="117"/>
        <end position="227"/>
    </location>
</feature>
<dbReference type="GO" id="GO:0004519">
    <property type="term" value="F:endonuclease activity"/>
    <property type="evidence" value="ECO:0007669"/>
    <property type="project" value="UniProtKB-KW"/>
</dbReference>
<protein>
    <submittedName>
        <fullName evidence="3">Restriction endonuclease</fullName>
    </submittedName>
</protein>
<dbReference type="InterPro" id="IPR011856">
    <property type="entry name" value="tRNA_endonuc-like_dom_sf"/>
</dbReference>
<sequence length="237" mass="28619">MNFYISLFISFVVGMWVMLFLLEYFLHKRYKQVLKEGYEKINSLPPNERQIYLNRLNQISSLYISEKNLNNLYRVEKEVENIIYEIDNKKEEINLEVTNNPLDKLNKELMKYKNEEKGRNFEIFVGKYFENLGYKIYYNGIINGRRDEGIDLIAYNKDEVLLIQCKNWKENSKYKITDKNLKEFIGNCYTFIKNNPKIMNKKIKRLYITSCDVFSDSANYFIEKNKELIEKKILKFD</sequence>
<evidence type="ECO:0000313" key="4">
    <source>
        <dbReference type="Proteomes" id="UP000306825"/>
    </source>
</evidence>
<reference evidence="3 4" key="1">
    <citation type="submission" date="2019-05" db="EMBL/GenBank/DDBJ databases">
        <title>A comparative analysis of the Nautiliaceae.</title>
        <authorList>
            <person name="Grosche A."/>
            <person name="Smedile F."/>
            <person name="Vetriani C."/>
        </authorList>
    </citation>
    <scope>NUCLEOTIDE SEQUENCE [LARGE SCALE GENOMIC DNA]</scope>
    <source>
        <strain evidence="3 4">TB-2</strain>
    </source>
</reference>
<proteinExistence type="predicted"/>
<keyword evidence="3" id="KW-0255">Endonuclease</keyword>
<evidence type="ECO:0000259" key="2">
    <source>
        <dbReference type="Pfam" id="PF04471"/>
    </source>
</evidence>
<keyword evidence="1" id="KW-1133">Transmembrane helix</keyword>
<evidence type="ECO:0000256" key="1">
    <source>
        <dbReference type="SAM" id="Phobius"/>
    </source>
</evidence>
<evidence type="ECO:0000313" key="3">
    <source>
        <dbReference type="EMBL" id="QCT95048.1"/>
    </source>
</evidence>
<keyword evidence="1" id="KW-0472">Membrane</keyword>
<dbReference type="EMBL" id="CP040463">
    <property type="protein sequence ID" value="QCT95048.1"/>
    <property type="molecule type" value="Genomic_DNA"/>
</dbReference>
<dbReference type="InterPro" id="IPR007560">
    <property type="entry name" value="Restrct_endonuc_IV_Mrr"/>
</dbReference>
<keyword evidence="1" id="KW-0812">Transmembrane</keyword>
<dbReference type="SUPFAM" id="SSF52980">
    <property type="entry name" value="Restriction endonuclease-like"/>
    <property type="match status" value="1"/>
</dbReference>
<keyword evidence="4" id="KW-1185">Reference proteome</keyword>
<dbReference type="Proteomes" id="UP000306825">
    <property type="component" value="Chromosome"/>
</dbReference>
<name>A0ABX5V9W5_9BACT</name>
<dbReference type="InterPro" id="IPR011335">
    <property type="entry name" value="Restrct_endonuc-II-like"/>
</dbReference>
<organism evidence="3 4">
    <name type="scientific">Caminibacter mediatlanticus TB-2</name>
    <dbReference type="NCBI Taxonomy" id="391592"/>
    <lineage>
        <taxon>Bacteria</taxon>
        <taxon>Pseudomonadati</taxon>
        <taxon>Campylobacterota</taxon>
        <taxon>Epsilonproteobacteria</taxon>
        <taxon>Nautiliales</taxon>
        <taxon>Nautiliaceae</taxon>
        <taxon>Caminibacter</taxon>
    </lineage>
</organism>
<keyword evidence="3" id="KW-0540">Nuclease</keyword>
<dbReference type="RefSeq" id="WP_138323697.1">
    <property type="nucleotide sequence ID" value="NZ_CP040463.1"/>
</dbReference>
<gene>
    <name evidence="3" type="ORF">FE773_07540</name>
</gene>
<feature type="transmembrane region" description="Helical" evidence="1">
    <location>
        <begin position="6"/>
        <end position="26"/>
    </location>
</feature>
<dbReference type="Gene3D" id="3.40.1350.10">
    <property type="match status" value="1"/>
</dbReference>
<accession>A0ABX5V9W5</accession>
<dbReference type="Pfam" id="PF04471">
    <property type="entry name" value="Mrr_cat"/>
    <property type="match status" value="1"/>
</dbReference>
<keyword evidence="3" id="KW-0378">Hydrolase</keyword>